<dbReference type="RefSeq" id="WP_084239993.1">
    <property type="nucleotide sequence ID" value="NZ_FWXT01000002.1"/>
</dbReference>
<dbReference type="Pfam" id="PF13091">
    <property type="entry name" value="PLDc_2"/>
    <property type="match status" value="1"/>
</dbReference>
<proteinExistence type="predicted"/>
<dbReference type="SUPFAM" id="SSF56024">
    <property type="entry name" value="Phospholipase D/nuclease"/>
    <property type="match status" value="1"/>
</dbReference>
<sequence length="256" mass="29792">MPELINRFEVHKRLINMIDEAKSQLIFISPYIKLHDAYKNVLQKRVNDDELEVIVVFGKNEEDKHKSLSNEDFAFFKQFQNVTIKYCKRLHAKIYANDSHSLFASMNLHSFSADNNIEAGILCKFRLLKSIVGLGSIITELTGASLDQQVYHFSYEIIDKYSKTVFEKKPVYKEIFFTKEFLRSDVIIDCNDDYEIGDLKFGYCIRTGTKIPFNVKKPYCAEAYKSWSKYGNVNYMEKFCHYSGEPSNGETGLIRL</sequence>
<name>A0A1W2CTD0_9SPHI</name>
<evidence type="ECO:0000313" key="3">
    <source>
        <dbReference type="Proteomes" id="UP000192756"/>
    </source>
</evidence>
<dbReference type="Proteomes" id="UP000192756">
    <property type="component" value="Unassembled WGS sequence"/>
</dbReference>
<dbReference type="InterPro" id="IPR059166">
    <property type="entry name" value="PLD-like_cat"/>
</dbReference>
<reference evidence="3" key="1">
    <citation type="submission" date="2017-04" db="EMBL/GenBank/DDBJ databases">
        <authorList>
            <person name="Varghese N."/>
            <person name="Submissions S."/>
        </authorList>
    </citation>
    <scope>NUCLEOTIDE SEQUENCE [LARGE SCALE GENOMIC DNA]</scope>
    <source>
        <strain evidence="3">DSM 12126</strain>
    </source>
</reference>
<dbReference type="EMBL" id="FWXT01000002">
    <property type="protein sequence ID" value="SMC88489.1"/>
    <property type="molecule type" value="Genomic_DNA"/>
</dbReference>
<dbReference type="CDD" id="cd09176">
    <property type="entry name" value="PLDc_unchar6"/>
    <property type="match status" value="1"/>
</dbReference>
<feature type="domain" description="Phospholipase D-like" evidence="1">
    <location>
        <begin position="14"/>
        <end position="124"/>
    </location>
</feature>
<dbReference type="OrthoDB" id="5500241at2"/>
<organism evidence="2 3">
    <name type="scientific">Pedobacter africanus</name>
    <dbReference type="NCBI Taxonomy" id="151894"/>
    <lineage>
        <taxon>Bacteria</taxon>
        <taxon>Pseudomonadati</taxon>
        <taxon>Bacteroidota</taxon>
        <taxon>Sphingobacteriia</taxon>
        <taxon>Sphingobacteriales</taxon>
        <taxon>Sphingobacteriaceae</taxon>
        <taxon>Pedobacter</taxon>
    </lineage>
</organism>
<keyword evidence="3" id="KW-1185">Reference proteome</keyword>
<protein>
    <submittedName>
        <fullName evidence="2">PLD-like domain-containing protein</fullName>
    </submittedName>
</protein>
<evidence type="ECO:0000313" key="2">
    <source>
        <dbReference type="EMBL" id="SMC88489.1"/>
    </source>
</evidence>
<dbReference type="STRING" id="151894.SAMN04488524_3196"/>
<evidence type="ECO:0000259" key="1">
    <source>
        <dbReference type="Pfam" id="PF13091"/>
    </source>
</evidence>
<dbReference type="InterPro" id="IPR025202">
    <property type="entry name" value="PLD-like_dom"/>
</dbReference>
<gene>
    <name evidence="2" type="ORF">SAMN04488524_3196</name>
</gene>
<dbReference type="Gene3D" id="3.30.870.10">
    <property type="entry name" value="Endonuclease Chain A"/>
    <property type="match status" value="1"/>
</dbReference>
<dbReference type="AlphaFoldDB" id="A0A1W2CTD0"/>
<accession>A0A1W2CTD0</accession>